<keyword evidence="3 4" id="KW-0732">Signal</keyword>
<dbReference type="PANTHER" id="PTHR30024">
    <property type="entry name" value="ALIPHATIC SULFONATES-BINDING PROTEIN-RELATED"/>
    <property type="match status" value="1"/>
</dbReference>
<evidence type="ECO:0000256" key="3">
    <source>
        <dbReference type="ARBA" id="ARBA00022729"/>
    </source>
</evidence>
<dbReference type="InterPro" id="IPR010068">
    <property type="entry name" value="Peri-bd_TauA"/>
</dbReference>
<keyword evidence="7" id="KW-1185">Reference proteome</keyword>
<organism evidence="6 7">
    <name type="scientific">Sulfidibacter corallicola</name>
    <dbReference type="NCBI Taxonomy" id="2818388"/>
    <lineage>
        <taxon>Bacteria</taxon>
        <taxon>Pseudomonadati</taxon>
        <taxon>Acidobacteriota</taxon>
        <taxon>Holophagae</taxon>
        <taxon>Acanthopleuribacterales</taxon>
        <taxon>Acanthopleuribacteraceae</taxon>
        <taxon>Sulfidibacter</taxon>
    </lineage>
</organism>
<protein>
    <submittedName>
        <fullName evidence="6">Taurine ABC transporter substrate-binding protein</fullName>
    </submittedName>
</protein>
<evidence type="ECO:0000313" key="7">
    <source>
        <dbReference type="Proteomes" id="UP000663929"/>
    </source>
</evidence>
<accession>A0A8A4TJY1</accession>
<evidence type="ECO:0000256" key="2">
    <source>
        <dbReference type="ARBA" id="ARBA00010742"/>
    </source>
</evidence>
<dbReference type="Pfam" id="PF09084">
    <property type="entry name" value="NMT1"/>
    <property type="match status" value="1"/>
</dbReference>
<dbReference type="Proteomes" id="UP000663929">
    <property type="component" value="Chromosome"/>
</dbReference>
<proteinExistence type="inferred from homology"/>
<dbReference type="RefSeq" id="WP_237379136.1">
    <property type="nucleotide sequence ID" value="NZ_CP071793.1"/>
</dbReference>
<evidence type="ECO:0000313" key="6">
    <source>
        <dbReference type="EMBL" id="QTD49504.1"/>
    </source>
</evidence>
<dbReference type="NCBIfam" id="TIGR01729">
    <property type="entry name" value="taurine_ABC_bnd"/>
    <property type="match status" value="1"/>
</dbReference>
<feature type="chain" id="PRO_5035273779" evidence="4">
    <location>
        <begin position="26"/>
        <end position="350"/>
    </location>
</feature>
<dbReference type="AlphaFoldDB" id="A0A8A4TJY1"/>
<dbReference type="GO" id="GO:0042918">
    <property type="term" value="P:alkanesulfonate transmembrane transport"/>
    <property type="evidence" value="ECO:0007669"/>
    <property type="project" value="TreeGrafter"/>
</dbReference>
<dbReference type="GO" id="GO:0042597">
    <property type="term" value="C:periplasmic space"/>
    <property type="evidence" value="ECO:0007669"/>
    <property type="project" value="UniProtKB-SubCell"/>
</dbReference>
<comment type="similarity">
    <text evidence="2">Belongs to the bacterial solute-binding protein SsuA/TauA family.</text>
</comment>
<dbReference type="Gene3D" id="3.40.190.10">
    <property type="entry name" value="Periplasmic binding protein-like II"/>
    <property type="match status" value="2"/>
</dbReference>
<evidence type="ECO:0000256" key="1">
    <source>
        <dbReference type="ARBA" id="ARBA00004418"/>
    </source>
</evidence>
<dbReference type="EMBL" id="CP071793">
    <property type="protein sequence ID" value="QTD49504.1"/>
    <property type="molecule type" value="Genomic_DNA"/>
</dbReference>
<dbReference type="SUPFAM" id="SSF53850">
    <property type="entry name" value="Periplasmic binding protein-like II"/>
    <property type="match status" value="1"/>
</dbReference>
<gene>
    <name evidence="6" type="primary">tauA</name>
    <name evidence="6" type="ORF">J3U87_28290</name>
</gene>
<reference evidence="6" key="1">
    <citation type="submission" date="2021-03" db="EMBL/GenBank/DDBJ databases">
        <title>Acanthopleuribacteraceae sp. M133.</title>
        <authorList>
            <person name="Wang G."/>
        </authorList>
    </citation>
    <scope>NUCLEOTIDE SEQUENCE</scope>
    <source>
        <strain evidence="6">M133</strain>
    </source>
</reference>
<feature type="domain" description="Solute-binding protein family 3/N-terminal" evidence="5">
    <location>
        <begin position="39"/>
        <end position="272"/>
    </location>
</feature>
<dbReference type="SMART" id="SM00062">
    <property type="entry name" value="PBPb"/>
    <property type="match status" value="1"/>
</dbReference>
<evidence type="ECO:0000256" key="4">
    <source>
        <dbReference type="SAM" id="SignalP"/>
    </source>
</evidence>
<feature type="signal peptide" evidence="4">
    <location>
        <begin position="1"/>
        <end position="25"/>
    </location>
</feature>
<evidence type="ECO:0000259" key="5">
    <source>
        <dbReference type="SMART" id="SM00062"/>
    </source>
</evidence>
<dbReference type="InterPro" id="IPR001638">
    <property type="entry name" value="Solute-binding_3/MltF_N"/>
</dbReference>
<dbReference type="InterPro" id="IPR015168">
    <property type="entry name" value="SsuA/THI5"/>
</dbReference>
<dbReference type="KEGG" id="scor:J3U87_28290"/>
<dbReference type="PANTHER" id="PTHR30024:SF47">
    <property type="entry name" value="TAURINE-BINDING PERIPLASMIC PROTEIN"/>
    <property type="match status" value="1"/>
</dbReference>
<name>A0A8A4TJY1_SULCO</name>
<sequence>MKIVSLSSLLLALSFAILLPSCTQSEKPSSAPSVEKQEPVTIGYQGMLNPWKVGIQSGAFEKATGRTIQWRKFNSGSEVIAAMASGDVQIAVAGSSPIATAMSRGVDVSLFWILEAIRDNEALVAREGSGIETIEDLKGKTVGVPFASTTHYHMLVALEHYGIDAKEVKLLNLQPDAVMAAWSQGQIDASFVWSPILNEITKTGKVLLTSGELADLGKPTFDGMIVLNSFAANQADFMNSFVGVIAKMDEDYRQNKASWTPETAQIKAIAELTGAKPEDVPTVLAQYHFPSPEEQCSAAWLDGGAAKALYDTALFLRNQKKINQVHDAYGPFVTKRFAETLIGDPAAEPR</sequence>
<comment type="subcellular location">
    <subcellularLocation>
        <location evidence="1">Periplasm</location>
    </subcellularLocation>
</comment>